<keyword evidence="2" id="KW-1185">Reference proteome</keyword>
<reference evidence="1 2" key="1">
    <citation type="journal article" date="2016" name="G3 (Bethesda)">
        <title>First Draft Assembly and Annotation of the Genome of a California Endemic Oak Quercus lobata Nee (Fagaceae).</title>
        <authorList>
            <person name="Sork V.L."/>
            <person name="Fitz-Gibbon S.T."/>
            <person name="Puiu D."/>
            <person name="Crepeau M."/>
            <person name="Gugger P.F."/>
            <person name="Sherman R."/>
            <person name="Stevens K."/>
            <person name="Langley C.H."/>
            <person name="Pellegrini M."/>
            <person name="Salzberg S.L."/>
        </authorList>
    </citation>
    <scope>NUCLEOTIDE SEQUENCE [LARGE SCALE GENOMIC DNA]</scope>
    <source>
        <strain evidence="1 2">cv. SW786</strain>
    </source>
</reference>
<reference evidence="1" key="2">
    <citation type="submission" date="2021-01" db="UniProtKB">
        <authorList>
            <consortium name="EnsemblPlants"/>
        </authorList>
    </citation>
    <scope>IDENTIFICATION</scope>
</reference>
<dbReference type="AlphaFoldDB" id="A0A7N2MTV5"/>
<evidence type="ECO:0000313" key="1">
    <source>
        <dbReference type="EnsemblPlants" id="QL10p059203:mrna"/>
    </source>
</evidence>
<proteinExistence type="predicted"/>
<dbReference type="Proteomes" id="UP000594261">
    <property type="component" value="Chromosome 10"/>
</dbReference>
<sequence length="186" mass="20592">MSYHMFDGRVMPYYYCDEWILATSPASALGIGDITHRLCSAAELKFYFNSFFERSGSTNYLKPNKNCNLTSWVEGYESGWACSVGSNQKVNLNDSKVIPARTLNCQACCEGFFCPHGLTCMIRNPNHTCGGANIWADVGSSSELFCSAGSYCPSTTSRQTCTRGHYCRMGPTSEKRSSKCEGHPFI</sequence>
<dbReference type="EnsemblPlants" id="QL10p059203:mrna">
    <property type="protein sequence ID" value="QL10p059203:mrna"/>
    <property type="gene ID" value="QL10p059203"/>
</dbReference>
<organism evidence="1 2">
    <name type="scientific">Quercus lobata</name>
    <name type="common">Valley oak</name>
    <dbReference type="NCBI Taxonomy" id="97700"/>
    <lineage>
        <taxon>Eukaryota</taxon>
        <taxon>Viridiplantae</taxon>
        <taxon>Streptophyta</taxon>
        <taxon>Embryophyta</taxon>
        <taxon>Tracheophyta</taxon>
        <taxon>Spermatophyta</taxon>
        <taxon>Magnoliopsida</taxon>
        <taxon>eudicotyledons</taxon>
        <taxon>Gunneridae</taxon>
        <taxon>Pentapetalae</taxon>
        <taxon>rosids</taxon>
        <taxon>fabids</taxon>
        <taxon>Fagales</taxon>
        <taxon>Fagaceae</taxon>
        <taxon>Quercus</taxon>
    </lineage>
</organism>
<dbReference type="EMBL" id="LRBV02000010">
    <property type="status" value="NOT_ANNOTATED_CDS"/>
    <property type="molecule type" value="Genomic_DNA"/>
</dbReference>
<evidence type="ECO:0000313" key="2">
    <source>
        <dbReference type="Proteomes" id="UP000594261"/>
    </source>
</evidence>
<dbReference type="Gramene" id="QL10p059203:mrna">
    <property type="protein sequence ID" value="QL10p059203:mrna"/>
    <property type="gene ID" value="QL10p059203"/>
</dbReference>
<protein>
    <submittedName>
        <fullName evidence="1">Uncharacterized protein</fullName>
    </submittedName>
</protein>
<dbReference type="InParanoid" id="A0A7N2MTV5"/>
<accession>A0A7N2MTV5</accession>
<name>A0A7N2MTV5_QUELO</name>